<feature type="transmembrane region" description="Helical" evidence="2">
    <location>
        <begin position="21"/>
        <end position="41"/>
    </location>
</feature>
<comment type="caution">
    <text evidence="3">The sequence shown here is derived from an EMBL/GenBank/DDBJ whole genome shotgun (WGS) entry which is preliminary data.</text>
</comment>
<reference evidence="3 4" key="1">
    <citation type="journal article" date="2024" name="G3 (Bethesda)">
        <title>Genome assembly of Hibiscus sabdariffa L. provides insights into metabolisms of medicinal natural products.</title>
        <authorList>
            <person name="Kim T."/>
        </authorList>
    </citation>
    <scope>NUCLEOTIDE SEQUENCE [LARGE SCALE GENOMIC DNA]</scope>
    <source>
        <strain evidence="3">TK-2024</strain>
        <tissue evidence="3">Old leaves</tissue>
    </source>
</reference>
<organism evidence="3 4">
    <name type="scientific">Hibiscus sabdariffa</name>
    <name type="common">roselle</name>
    <dbReference type="NCBI Taxonomy" id="183260"/>
    <lineage>
        <taxon>Eukaryota</taxon>
        <taxon>Viridiplantae</taxon>
        <taxon>Streptophyta</taxon>
        <taxon>Embryophyta</taxon>
        <taxon>Tracheophyta</taxon>
        <taxon>Spermatophyta</taxon>
        <taxon>Magnoliopsida</taxon>
        <taxon>eudicotyledons</taxon>
        <taxon>Gunneridae</taxon>
        <taxon>Pentapetalae</taxon>
        <taxon>rosids</taxon>
        <taxon>malvids</taxon>
        <taxon>Malvales</taxon>
        <taxon>Malvaceae</taxon>
        <taxon>Malvoideae</taxon>
        <taxon>Hibiscus</taxon>
    </lineage>
</organism>
<evidence type="ECO:0000313" key="4">
    <source>
        <dbReference type="Proteomes" id="UP001396334"/>
    </source>
</evidence>
<feature type="region of interest" description="Disordered" evidence="1">
    <location>
        <begin position="314"/>
        <end position="333"/>
    </location>
</feature>
<dbReference type="Gene3D" id="3.60.21.10">
    <property type="match status" value="1"/>
</dbReference>
<gene>
    <name evidence="3" type="ORF">V6N11_066954</name>
</gene>
<dbReference type="EMBL" id="JBBPBN010000012">
    <property type="protein sequence ID" value="KAK9027110.1"/>
    <property type="molecule type" value="Genomic_DNA"/>
</dbReference>
<evidence type="ECO:0000256" key="2">
    <source>
        <dbReference type="SAM" id="Phobius"/>
    </source>
</evidence>
<keyword evidence="4" id="KW-1185">Reference proteome</keyword>
<keyword evidence="2" id="KW-0472">Membrane</keyword>
<evidence type="ECO:0000256" key="1">
    <source>
        <dbReference type="SAM" id="MobiDB-lite"/>
    </source>
</evidence>
<proteinExistence type="predicted"/>
<keyword evidence="2" id="KW-1133">Transmembrane helix</keyword>
<sequence>MSDLRDEVSLKMDRSPSWVRTLTIQLSLCFALYIVIINLGHPQKLLYNDHRNPLDHYFISVRGGFRSLQQQTHLLKLMEIVAKAYDVKFVVNISELGEDDPLMQNVTRLSPLLNVPWYTTGGSKRDGLDIVGLNTASLQDTALVGLSSGKTNSLSNWLTRKLKATVSSWRIVVGFHPLVACAENEEQSVAKLINEPLHRIFVKFGVNVYLSQQGCLSYALQDSVAYIGIPGLTKQKSLSESANERYQARKEMTNGFLLHQLNSLEMVTYFVTAAGEIVNKIVVQQRGREVMYTGGLGGITGGSANAPEEACFSSAPGSAGNSVITPSTSSAAT</sequence>
<name>A0ABR2SPY4_9ROSI</name>
<feature type="compositionally biased region" description="Polar residues" evidence="1">
    <location>
        <begin position="315"/>
        <end position="333"/>
    </location>
</feature>
<protein>
    <submittedName>
        <fullName evidence="3">Uncharacterized protein</fullName>
    </submittedName>
</protein>
<keyword evidence="2" id="KW-0812">Transmembrane</keyword>
<evidence type="ECO:0000313" key="3">
    <source>
        <dbReference type="EMBL" id="KAK9027110.1"/>
    </source>
</evidence>
<dbReference type="InterPro" id="IPR029052">
    <property type="entry name" value="Metallo-depent_PP-like"/>
</dbReference>
<dbReference type="SUPFAM" id="SSF56300">
    <property type="entry name" value="Metallo-dependent phosphatases"/>
    <property type="match status" value="1"/>
</dbReference>
<dbReference type="Proteomes" id="UP001396334">
    <property type="component" value="Unassembled WGS sequence"/>
</dbReference>
<accession>A0ABR2SPY4</accession>